<dbReference type="RefSeq" id="XP_046060738.1">
    <property type="nucleotide sequence ID" value="XM_046204723.1"/>
</dbReference>
<dbReference type="GeneID" id="70235685"/>
<proteinExistence type="predicted"/>
<comment type="caution">
    <text evidence="1">The sequence shown here is derived from an EMBL/GenBank/DDBJ whole genome shotgun (WGS) entry which is preliminary data.</text>
</comment>
<organism evidence="1 2">
    <name type="scientific">Ogataea philodendri</name>
    <dbReference type="NCBI Taxonomy" id="1378263"/>
    <lineage>
        <taxon>Eukaryota</taxon>
        <taxon>Fungi</taxon>
        <taxon>Dikarya</taxon>
        <taxon>Ascomycota</taxon>
        <taxon>Saccharomycotina</taxon>
        <taxon>Pichiomycetes</taxon>
        <taxon>Pichiales</taxon>
        <taxon>Pichiaceae</taxon>
        <taxon>Ogataea</taxon>
    </lineage>
</organism>
<reference evidence="1" key="2">
    <citation type="submission" date="2021-01" db="EMBL/GenBank/DDBJ databases">
        <authorList>
            <person name="Schikora-Tamarit M.A."/>
        </authorList>
    </citation>
    <scope>NUCLEOTIDE SEQUENCE</scope>
    <source>
        <strain evidence="1">CBS6075</strain>
    </source>
</reference>
<reference evidence="1" key="1">
    <citation type="journal article" date="2021" name="Open Biol.">
        <title>Shared evolutionary footprints suggest mitochondrial oxidative damage underlies multiple complex I losses in fungi.</title>
        <authorList>
            <person name="Schikora-Tamarit M.A."/>
            <person name="Marcet-Houben M."/>
            <person name="Nosek J."/>
            <person name="Gabaldon T."/>
        </authorList>
    </citation>
    <scope>NUCLEOTIDE SEQUENCE</scope>
    <source>
        <strain evidence="1">CBS6075</strain>
    </source>
</reference>
<keyword evidence="2" id="KW-1185">Reference proteome</keyword>
<sequence length="307" mass="34850">MLLALRRPPVGAVVGLVGWVVLGLFCTRPVLANGNIHEILLFEEVEDADKHQEIAHDELYHHKLVFREIQQFSVVNKTFLVEHQRKQQTWEHGDAQVVVDNEIPVKRCIHELVEILVVEQDVYWYCDFFTELLASLGRRVEEVDEIVEIDVAKDDEMVDELVETGTGVLASSNSFMRHAPKQMIRYSISSVSDNPWSLLRLMLGRLACHFLQLPKAMMYLPTEQLSFKSRYPNLLDSVNNEVMVFSAMRAELSSVDSASLGEFGIADNCKLTGPESEAPVGDFNNSSLVEMLSSMLCLRTSPWTVRR</sequence>
<gene>
    <name evidence="1" type="ORF">OGAPHI_003720</name>
</gene>
<evidence type="ECO:0000313" key="1">
    <source>
        <dbReference type="EMBL" id="KAH3665534.1"/>
    </source>
</evidence>
<accession>A0A9P8P6G2</accession>
<dbReference type="Proteomes" id="UP000769157">
    <property type="component" value="Unassembled WGS sequence"/>
</dbReference>
<dbReference type="EMBL" id="JAEUBE010000295">
    <property type="protein sequence ID" value="KAH3665534.1"/>
    <property type="molecule type" value="Genomic_DNA"/>
</dbReference>
<evidence type="ECO:0000313" key="2">
    <source>
        <dbReference type="Proteomes" id="UP000769157"/>
    </source>
</evidence>
<protein>
    <submittedName>
        <fullName evidence="1">Uncharacterized protein</fullName>
    </submittedName>
</protein>
<dbReference type="AlphaFoldDB" id="A0A9P8P6G2"/>
<name>A0A9P8P6G2_9ASCO</name>